<dbReference type="InterPro" id="IPR043129">
    <property type="entry name" value="ATPase_NBD"/>
</dbReference>
<dbReference type="PANTHER" id="PTHR18964:SF173">
    <property type="entry name" value="GLUCOKINASE"/>
    <property type="match status" value="1"/>
</dbReference>
<protein>
    <submittedName>
        <fullName evidence="2">ROK family protein</fullName>
    </submittedName>
</protein>
<comment type="similarity">
    <text evidence="1">Belongs to the ROK (NagC/XylR) family.</text>
</comment>
<dbReference type="EMBL" id="CP045725">
    <property type="protein sequence ID" value="QGF23426.1"/>
    <property type="molecule type" value="Genomic_DNA"/>
</dbReference>
<organism evidence="2 3">
    <name type="scientific">Raineyella fluvialis</name>
    <dbReference type="NCBI Taxonomy" id="2662261"/>
    <lineage>
        <taxon>Bacteria</taxon>
        <taxon>Bacillati</taxon>
        <taxon>Actinomycetota</taxon>
        <taxon>Actinomycetes</taxon>
        <taxon>Propionibacteriales</taxon>
        <taxon>Propionibacteriaceae</taxon>
        <taxon>Raineyella</taxon>
    </lineage>
</organism>
<dbReference type="PANTHER" id="PTHR18964">
    <property type="entry name" value="ROK (REPRESSOR, ORF, KINASE) FAMILY"/>
    <property type="match status" value="1"/>
</dbReference>
<accession>A0A5Q2FGJ5</accession>
<reference evidence="2 3" key="1">
    <citation type="submission" date="2019-10" db="EMBL/GenBank/DDBJ databases">
        <title>Genomic analysis of Raineyella sp. CBA3103.</title>
        <authorList>
            <person name="Roh S.W."/>
        </authorList>
    </citation>
    <scope>NUCLEOTIDE SEQUENCE [LARGE SCALE GENOMIC DNA]</scope>
    <source>
        <strain evidence="2 3">CBA3103</strain>
    </source>
</reference>
<evidence type="ECO:0000256" key="1">
    <source>
        <dbReference type="ARBA" id="ARBA00006479"/>
    </source>
</evidence>
<gene>
    <name evidence="2" type="ORF">Rai3103_06820</name>
</gene>
<dbReference type="Pfam" id="PF00480">
    <property type="entry name" value="ROK"/>
    <property type="match status" value="1"/>
</dbReference>
<keyword evidence="3" id="KW-1185">Reference proteome</keyword>
<sequence length="441" mass="47364">MRKSTRRYDGSASADLKEGTIVAPVPAQDPWAQVSEILRLIRTGHAQTRPELADATRLGRNVITLRIQAAEELALIRPSGDLRSRGGRAAEVWEFRGEEGRILIGTLGVDRFRVALADLSGTLLESRVVEFPLTADPLRTCTRIAEEMEAVLATQEEGDLWGVGLGMLAPVNAVTGRSTDPVTSTQMVRWPKDFDIRHWFTQRMQVPVWVESVSNLMALGGAEAPGAPADLIFVRMDKGVGSGIISGGKLHRGADWVAGEITHIAVSDDPRRICMCGRIGCLDAFAGEWAIEADAKHALAEGRSPYLTNHPTATVDDVVAGAGSGDVACTEIVLRAAEAMGRALAAVVTWFNPRRVVVGGSALAVDPLFRSTLSRTLHARALGASVEHLELEVGARDRVEEVYGAVAMVRDALLSPDILAEWAPVGSPRKAPALLTRETQS</sequence>
<dbReference type="KEGG" id="rain:Rai3103_06820"/>
<evidence type="ECO:0000313" key="2">
    <source>
        <dbReference type="EMBL" id="QGF23426.1"/>
    </source>
</evidence>
<dbReference type="SUPFAM" id="SSF53067">
    <property type="entry name" value="Actin-like ATPase domain"/>
    <property type="match status" value="1"/>
</dbReference>
<dbReference type="AlphaFoldDB" id="A0A5Q2FGJ5"/>
<name>A0A5Q2FGJ5_9ACTN</name>
<dbReference type="Proteomes" id="UP000386847">
    <property type="component" value="Chromosome"/>
</dbReference>
<evidence type="ECO:0000313" key="3">
    <source>
        <dbReference type="Proteomes" id="UP000386847"/>
    </source>
</evidence>
<proteinExistence type="inferred from homology"/>
<dbReference type="Gene3D" id="3.30.420.40">
    <property type="match status" value="2"/>
</dbReference>
<dbReference type="InterPro" id="IPR000600">
    <property type="entry name" value="ROK"/>
</dbReference>